<dbReference type="SUPFAM" id="SSF57850">
    <property type="entry name" value="RING/U-box"/>
    <property type="match status" value="1"/>
</dbReference>
<keyword evidence="11" id="KW-0040">ANK repeat</keyword>
<dbReference type="CDD" id="cd17039">
    <property type="entry name" value="Ubl_ubiquitin_like"/>
    <property type="match status" value="1"/>
</dbReference>
<evidence type="ECO:0000256" key="6">
    <source>
        <dbReference type="ARBA" id="ARBA00022723"/>
    </source>
</evidence>
<evidence type="ECO:0000256" key="3">
    <source>
        <dbReference type="ARBA" id="ARBA00004906"/>
    </source>
</evidence>
<evidence type="ECO:0000256" key="15">
    <source>
        <dbReference type="SAM" id="Phobius"/>
    </source>
</evidence>
<dbReference type="GO" id="GO:0005739">
    <property type="term" value="C:mitochondrion"/>
    <property type="evidence" value="ECO:0007669"/>
    <property type="project" value="InterPro"/>
</dbReference>
<dbReference type="InterPro" id="IPR047536">
    <property type="entry name" value="Rcat_RBR_parkin"/>
</dbReference>
<feature type="transmembrane region" description="Helical" evidence="15">
    <location>
        <begin position="1406"/>
        <end position="1423"/>
    </location>
</feature>
<dbReference type="GO" id="GO:0061630">
    <property type="term" value="F:ubiquitin protein ligase activity"/>
    <property type="evidence" value="ECO:0007669"/>
    <property type="project" value="UniProtKB-EC"/>
</dbReference>
<reference evidence="16" key="3">
    <citation type="submission" date="2021-06" db="EMBL/GenBank/DDBJ databases">
        <title>Chromosome-level genome assembly for S. haematobium.</title>
        <authorList>
            <person name="Stroehlein A.J."/>
        </authorList>
    </citation>
    <scope>NUCLEOTIDE SEQUENCE</scope>
</reference>
<keyword evidence="6" id="KW-0479">Metal-binding</keyword>
<evidence type="ECO:0000256" key="7">
    <source>
        <dbReference type="ARBA" id="ARBA00022737"/>
    </source>
</evidence>
<dbReference type="InterPro" id="IPR052481">
    <property type="entry name" value="DZAN1"/>
</dbReference>
<dbReference type="Pfam" id="PF00023">
    <property type="entry name" value="Ank"/>
    <property type="match status" value="1"/>
</dbReference>
<dbReference type="Gene3D" id="1.20.120.1750">
    <property type="match status" value="1"/>
</dbReference>
<keyword evidence="15" id="KW-0812">Transmembrane</keyword>
<dbReference type="PROSITE" id="PS51873">
    <property type="entry name" value="TRIAD"/>
    <property type="match status" value="1"/>
</dbReference>
<dbReference type="PANTHER" id="PTHR16058:SF4">
    <property type="entry name" value="DOUBLE ZINC RIBBON AND ANKYRIN REPEAT-CONTAINING PROTEIN 1"/>
    <property type="match status" value="1"/>
</dbReference>
<keyword evidence="15" id="KW-0472">Membrane</keyword>
<evidence type="ECO:0000256" key="11">
    <source>
        <dbReference type="ARBA" id="ARBA00023043"/>
    </source>
</evidence>
<dbReference type="Proteomes" id="UP000471633">
    <property type="component" value="Unassembled WGS sequence"/>
</dbReference>
<dbReference type="GO" id="GO:0005929">
    <property type="term" value="C:cilium"/>
    <property type="evidence" value="ECO:0007669"/>
    <property type="project" value="UniProtKB-SubCell"/>
</dbReference>
<dbReference type="InterPro" id="IPR025874">
    <property type="entry name" value="DZR"/>
</dbReference>
<keyword evidence="10" id="KW-0862">Zinc</keyword>
<organism evidence="16 17">
    <name type="scientific">Schistosoma haematobium</name>
    <name type="common">Blood fluke</name>
    <dbReference type="NCBI Taxonomy" id="6185"/>
    <lineage>
        <taxon>Eukaryota</taxon>
        <taxon>Metazoa</taxon>
        <taxon>Spiralia</taxon>
        <taxon>Lophotrochozoa</taxon>
        <taxon>Platyhelminthes</taxon>
        <taxon>Trematoda</taxon>
        <taxon>Digenea</taxon>
        <taxon>Strigeidida</taxon>
        <taxon>Schistosomatoidea</taxon>
        <taxon>Schistosomatidae</taxon>
        <taxon>Schistosoma</taxon>
    </lineage>
</organism>
<reference evidence="16" key="2">
    <citation type="journal article" date="2019" name="Gigascience">
        <title>High-quality Schistosoma haematobium genome achieved by single-molecule and long-range sequencing.</title>
        <authorList>
            <person name="Stroehlein A.J."/>
            <person name="Korhonen P.K."/>
            <person name="Chong T.M."/>
            <person name="Lim Y.L."/>
            <person name="Chan K.G."/>
            <person name="Webster B."/>
            <person name="Rollinson D."/>
            <person name="Brindley P.J."/>
            <person name="Gasser R.B."/>
            <person name="Young N.D."/>
        </authorList>
    </citation>
    <scope>NUCLEOTIDE SEQUENCE</scope>
</reference>
<dbReference type="InterPro" id="IPR036770">
    <property type="entry name" value="Ankyrin_rpt-contain_sf"/>
</dbReference>
<dbReference type="PROSITE" id="PS50297">
    <property type="entry name" value="ANK_REP_REGION"/>
    <property type="match status" value="1"/>
</dbReference>
<evidence type="ECO:0000256" key="14">
    <source>
        <dbReference type="SAM" id="MobiDB-lite"/>
    </source>
</evidence>
<dbReference type="SUPFAM" id="SSF54236">
    <property type="entry name" value="Ubiquitin-like"/>
    <property type="match status" value="1"/>
</dbReference>
<evidence type="ECO:0000256" key="9">
    <source>
        <dbReference type="ARBA" id="ARBA00022786"/>
    </source>
</evidence>
<comment type="subcellular location">
    <subcellularLocation>
        <location evidence="2">Cell projection</location>
        <location evidence="2">Cilium</location>
    </subcellularLocation>
</comment>
<reference evidence="16" key="4">
    <citation type="journal article" date="2022" name="PLoS Pathog.">
        <title>Chromosome-level genome of Schistosoma haematobium underpins genome-wide explorations of molecular variation.</title>
        <authorList>
            <person name="Stroehlein A.J."/>
            <person name="Korhonen P.K."/>
            <person name="Lee V.V."/>
            <person name="Ralph S.A."/>
            <person name="Mentink-Kane M."/>
            <person name="You H."/>
            <person name="McManus D.P."/>
            <person name="Tchuente L.T."/>
            <person name="Stothard J.R."/>
            <person name="Kaur P."/>
            <person name="Dudchenko O."/>
            <person name="Aiden E.L."/>
            <person name="Yang B."/>
            <person name="Yang H."/>
            <person name="Emery A.M."/>
            <person name="Webster B.L."/>
            <person name="Brindley P.J."/>
            <person name="Rollinson D."/>
            <person name="Chang B.C.H."/>
            <person name="Gasser R.B."/>
            <person name="Young N.D."/>
        </authorList>
    </citation>
    <scope>NUCLEOTIDE SEQUENCE</scope>
</reference>
<dbReference type="Gene3D" id="1.25.40.20">
    <property type="entry name" value="Ankyrin repeat-containing domain"/>
    <property type="match status" value="2"/>
</dbReference>
<dbReference type="EMBL" id="AMPZ03000001">
    <property type="protein sequence ID" value="KAH9594499.1"/>
    <property type="molecule type" value="Genomic_DNA"/>
</dbReference>
<keyword evidence="17" id="KW-1185">Reference proteome</keyword>
<feature type="compositionally biased region" description="Acidic residues" evidence="14">
    <location>
        <begin position="1181"/>
        <end position="1192"/>
    </location>
</feature>
<feature type="region of interest" description="Disordered" evidence="14">
    <location>
        <begin position="1091"/>
        <end position="1221"/>
    </location>
</feature>
<keyword evidence="9" id="KW-0833">Ubl conjugation pathway</keyword>
<protein>
    <recommendedName>
        <fullName evidence="13">Double zinc ribbon and ankyrin repeat-containing protein 1</fullName>
        <ecNumber evidence="4">2.3.2.31</ecNumber>
    </recommendedName>
</protein>
<evidence type="ECO:0000313" key="16">
    <source>
        <dbReference type="EMBL" id="KAH9594499.1"/>
    </source>
</evidence>
<dbReference type="RefSeq" id="XP_035588011.1">
    <property type="nucleotide sequence ID" value="XM_035730507.2"/>
</dbReference>
<accession>A0A6A5DEJ9</accession>
<dbReference type="GeneID" id="24595665"/>
<evidence type="ECO:0000256" key="2">
    <source>
        <dbReference type="ARBA" id="ARBA00004138"/>
    </source>
</evidence>
<feature type="compositionally biased region" description="Low complexity" evidence="14">
    <location>
        <begin position="1149"/>
        <end position="1162"/>
    </location>
</feature>
<dbReference type="InterPro" id="IPR029071">
    <property type="entry name" value="Ubiquitin-like_domsf"/>
</dbReference>
<evidence type="ECO:0000256" key="10">
    <source>
        <dbReference type="ARBA" id="ARBA00022833"/>
    </source>
</evidence>
<evidence type="ECO:0000313" key="17">
    <source>
        <dbReference type="Proteomes" id="UP000471633"/>
    </source>
</evidence>
<dbReference type="PANTHER" id="PTHR16058">
    <property type="entry name" value="DOUBLE ZINC RIBBON AND ANKYRIN REPEAT-CONTAINING PROTEIN 1"/>
    <property type="match status" value="1"/>
</dbReference>
<keyword evidence="8" id="KW-0863">Zinc-finger</keyword>
<dbReference type="PRINTS" id="PR01475">
    <property type="entry name" value="PARKIN"/>
</dbReference>
<name>A0A6A5DEJ9_SCHHA</name>
<evidence type="ECO:0000256" key="13">
    <source>
        <dbReference type="ARBA" id="ARBA00039856"/>
    </source>
</evidence>
<dbReference type="InterPro" id="IPR002110">
    <property type="entry name" value="Ankyrin_rpt"/>
</dbReference>
<reference evidence="16" key="1">
    <citation type="journal article" date="2012" name="Nat. Genet.">
        <title>Whole-genome sequence of Schistosoma haematobium.</title>
        <authorList>
            <person name="Young N.D."/>
            <person name="Jex A.R."/>
            <person name="Li B."/>
            <person name="Liu S."/>
            <person name="Yang L."/>
            <person name="Xiong Z."/>
            <person name="Li Y."/>
            <person name="Cantacessi C."/>
            <person name="Hall R.S."/>
            <person name="Xu X."/>
            <person name="Chen F."/>
            <person name="Wu X."/>
            <person name="Zerlotini A."/>
            <person name="Oliveira G."/>
            <person name="Hofmann A."/>
            <person name="Zhang G."/>
            <person name="Fang X."/>
            <person name="Kang Y."/>
            <person name="Campbell B.E."/>
            <person name="Loukas A."/>
            <person name="Ranganathan S."/>
            <person name="Rollinson D."/>
            <person name="Rinaldi G."/>
            <person name="Brindley P.J."/>
            <person name="Yang H."/>
            <person name="Wang J."/>
            <person name="Wang J."/>
            <person name="Gasser R.B."/>
        </authorList>
    </citation>
    <scope>NUCLEOTIDE SEQUENCE</scope>
</reference>
<evidence type="ECO:0000256" key="5">
    <source>
        <dbReference type="ARBA" id="ARBA00022679"/>
    </source>
</evidence>
<evidence type="ECO:0000256" key="12">
    <source>
        <dbReference type="ARBA" id="ARBA00023273"/>
    </source>
</evidence>
<dbReference type="GO" id="GO:0005829">
    <property type="term" value="C:cytosol"/>
    <property type="evidence" value="ECO:0007669"/>
    <property type="project" value="InterPro"/>
</dbReference>
<dbReference type="InterPro" id="IPR044066">
    <property type="entry name" value="TRIAD_supradom"/>
</dbReference>
<dbReference type="PROSITE" id="PS50088">
    <property type="entry name" value="ANK_REPEAT"/>
    <property type="match status" value="2"/>
</dbReference>
<keyword evidence="7" id="KW-0677">Repeat</keyword>
<feature type="compositionally biased region" description="Basic and acidic residues" evidence="14">
    <location>
        <begin position="577"/>
        <end position="592"/>
    </location>
</feature>
<keyword evidence="15" id="KW-1133">Transmembrane helix</keyword>
<dbReference type="Pfam" id="PF13287">
    <property type="entry name" value="Fn3_assoc"/>
    <property type="match status" value="1"/>
</dbReference>
<dbReference type="SUPFAM" id="SSF48403">
    <property type="entry name" value="Ankyrin repeat"/>
    <property type="match status" value="1"/>
</dbReference>
<dbReference type="EC" id="2.3.2.31" evidence="4"/>
<dbReference type="InterPro" id="IPR003977">
    <property type="entry name" value="Parkin"/>
</dbReference>
<keyword evidence="5" id="KW-0808">Transferase</keyword>
<feature type="compositionally biased region" description="Basic and acidic residues" evidence="14">
    <location>
        <begin position="1165"/>
        <end position="1180"/>
    </location>
</feature>
<sequence>MFLVVVYNDVANSLDADDKWNVLFLKQRICQDLNLNPDIYCLSHKKSRGYELMHEDHKLLDYNLTTNCYLYLHERHPKRRYFVFCYPCESIRPALMTFSCSLCQSAFIPVCQDVDSMICRGKCSSNDCNSAEAKINFSCTFMSSHSPTVFLKHIKQNSTEIFCAACMSSEIEIIICLCEEERHSLCLECFKKYTEEYFYSGIFHFIDNVGYTISCPAGCPNSFVMDPHHFRILGPEFYSRYKEQSVKRYLLSKGSTFCPSCGVDWQIMNSRGNVKSPGIWHHCLPPVGCGSLFCSSCGWNCSQLDPECSNDVSLKCFCEEKHESSKNASSANSNSVWKSLKLRVDDAESRKYINETCRSCPGCKSPTQKHGGCNHIHCSICGLDWCWICCNTWTAECLSSHWLFLIFNKDFLRRFQFSKFSIFIYVIVKIFLQNMSAGAVRAPLVIPLRSPDLGLYKSHLDTNTYLDLTCDTPDVAIYFTINGNRPTVAKSRKELQNSGTYKFQKPFTLPPGCHTVRAVAVSLDNGNESSVVTKTFDVVKVKSFHVSDKNDFGDDYGFLNELNLVDSKRRRQLSGADRPDTHESIHRLSENDNETVRKCSSEKNCCHVIKKSTKDQENQVNLKNESVLSADNQNNNISIKSSLIHEYPELSSHMINKLQQTTDILRCPNCHHPRPVSRKQNFCFHCGVSLPTLSTQKYGSSALENIGVCPYCKAHVPLNLTSCLVCESPLQIQKYGQCRKESRLCTTCKTMNPTDLKSCIICEAKLATGATNVILSGFQSTIDSHPPIPYPEMCKNVRFSTCPYCHRENNLDARYCDWCGLEVPKHYQQSLNGGEMKSSDNINGNRQLFNSNSSDSIRDMSSVGLHNTPKDNQNKITLRDGFIHCIKCDLPNPKEANYCSYCGLNLMPPPRCTGWFPMINRSSHHGFDIGGNQSEKSVSQHNYLQPVVANVSTQTYGIFYPSSTNLRCQDQLAQNRLSADVQLRDRIPTLTAISPGRGFWRKQLDHIFAHLKLYTNNNSEFRASIGQPRFGKLLSADLCALASNQAKITLIYSLPNDKNNTSITLNRTGPSKIPLDLDYCDNHDSDVIPHFNKYSNQTIPNSGDFRNDKHENDLDKKSIDSKSYNKESINLFPTRDDHCESFRPIPNPRSVYSNDSNRSSSRSPHKADDHQNKNKTKSIEWEDVDTNEDDEESRQNTQPPTKSTSSIKTKSNDKSLSIQSNPNLQYGEVGVALLRNSKLSTSDLNLFYTLSQPKLDIHEVKRLLNEGANPNCINAAKETPLICAVRHGFVEAISVLKENGAQVNATGTSNVFLGLPLFRFLSEFQVSACLVMQFGDFHNVCPTQLQCLFLVFSSAEIGFLLSQQVVVDVFRPTDIEYLAWAFGNTCTFLMMVVVVLQVSAAYSETVLTFVLKILTLILVDSCFESYMFFDCRNAALALPILAFTLGNTALHEAVLRGIDGLELAKELLRCGANMKIENNRKETPHSLALHSNCEPLIRLFVLHLGQKQLKELTD</sequence>
<dbReference type="CDD" id="cd20357">
    <property type="entry name" value="Rcat_RBR_parkin"/>
    <property type="match status" value="1"/>
</dbReference>
<comment type="pathway">
    <text evidence="3">Protein modification; protein ubiquitination.</text>
</comment>
<feature type="transmembrane region" description="Helical" evidence="15">
    <location>
        <begin position="1377"/>
        <end position="1400"/>
    </location>
</feature>
<dbReference type="GO" id="GO:0008270">
    <property type="term" value="F:zinc ion binding"/>
    <property type="evidence" value="ECO:0007669"/>
    <property type="project" value="UniProtKB-KW"/>
</dbReference>
<dbReference type="CTD" id="24595665"/>
<evidence type="ECO:0000256" key="1">
    <source>
        <dbReference type="ARBA" id="ARBA00001798"/>
    </source>
</evidence>
<gene>
    <name evidence="16" type="primary">DZANK1_1</name>
    <name evidence="16" type="ORF">MS3_00006494</name>
</gene>
<dbReference type="Pfam" id="PF17978">
    <property type="entry name" value="zf-RING_14"/>
    <property type="match status" value="1"/>
</dbReference>
<dbReference type="InterPro" id="IPR054694">
    <property type="entry name" value="Parkin-like_IBR"/>
</dbReference>
<comment type="catalytic activity">
    <reaction evidence="1">
        <text>[E2 ubiquitin-conjugating enzyme]-S-ubiquitinyl-L-cysteine + [acceptor protein]-L-lysine = [E2 ubiquitin-conjugating enzyme]-L-cysteine + [acceptor protein]-N(6)-ubiquitinyl-L-lysine.</text>
        <dbReference type="EC" id="2.3.2.31"/>
    </reaction>
</comment>
<keyword evidence="12" id="KW-0966">Cell projection</keyword>
<dbReference type="Pfam" id="PF12773">
    <property type="entry name" value="DZR"/>
    <property type="match status" value="1"/>
</dbReference>
<comment type="caution">
    <text evidence="16">The sequence shown here is derived from an EMBL/GenBank/DDBJ whole genome shotgun (WGS) entry which is preliminary data.</text>
</comment>
<dbReference type="SMART" id="SM00248">
    <property type="entry name" value="ANK"/>
    <property type="match status" value="3"/>
</dbReference>
<dbReference type="KEGG" id="shx:MS3_00006494"/>
<feature type="region of interest" description="Disordered" evidence="14">
    <location>
        <begin position="572"/>
        <end position="592"/>
    </location>
</feature>
<evidence type="ECO:0000256" key="4">
    <source>
        <dbReference type="ARBA" id="ARBA00012251"/>
    </source>
</evidence>
<proteinExistence type="predicted"/>
<evidence type="ECO:0000256" key="8">
    <source>
        <dbReference type="ARBA" id="ARBA00022771"/>
    </source>
</evidence>
<dbReference type="Pfam" id="PF22605">
    <property type="entry name" value="IBR_2"/>
    <property type="match status" value="1"/>
</dbReference>
<dbReference type="InterPro" id="IPR026876">
    <property type="entry name" value="Fn3_assoc_repeat"/>
</dbReference>
<dbReference type="InterPro" id="IPR041170">
    <property type="entry name" value="Znf-RING_14"/>
</dbReference>
<feature type="compositionally biased region" description="Basic and acidic residues" evidence="14">
    <location>
        <begin position="1105"/>
        <end position="1125"/>
    </location>
</feature>
<dbReference type="Pfam" id="PF13637">
    <property type="entry name" value="Ank_4"/>
    <property type="match status" value="1"/>
</dbReference>